<dbReference type="CDD" id="cd05388">
    <property type="entry name" value="CobB_N"/>
    <property type="match status" value="1"/>
</dbReference>
<evidence type="ECO:0000259" key="9">
    <source>
        <dbReference type="Pfam" id="PF07685"/>
    </source>
</evidence>
<comment type="miscellaneous">
    <text evidence="7">The a and c carboxylates of hydrogenobyrinate are activated for nucleophilic attack via formation of a phosphorylated intermediate by ATP. CobB catalyzes first the amidation of the c-carboxylate, and then that of the a-carboxylate.</text>
</comment>
<dbReference type="HAMAP" id="MF_00027">
    <property type="entry name" value="CobB_CbiA"/>
    <property type="match status" value="1"/>
</dbReference>
<dbReference type="EC" id="6.3.5.9" evidence="7"/>
<comment type="pathway">
    <text evidence="7">Cofactor biosynthesis; adenosylcobalamin biosynthesis; cob(II)yrinate a,c-diamide from precorrin-2 (aerobic route): step 9/10.</text>
</comment>
<dbReference type="EMBL" id="JAHWQX010000001">
    <property type="protein sequence ID" value="MBW3095739.1"/>
    <property type="molecule type" value="Genomic_DNA"/>
</dbReference>
<comment type="caution">
    <text evidence="10">The sequence shown here is derived from an EMBL/GenBank/DDBJ whole genome shotgun (WGS) entry which is preliminary data.</text>
</comment>
<dbReference type="PANTHER" id="PTHR43873">
    <property type="entry name" value="COBYRINATE A,C-DIAMIDE SYNTHASE"/>
    <property type="match status" value="1"/>
</dbReference>
<keyword evidence="6 7" id="KW-0315">Glutamine amidotransferase</keyword>
<dbReference type="InterPro" id="IPR002586">
    <property type="entry name" value="CobQ/CobB/MinD/ParA_Nub-bd_dom"/>
</dbReference>
<keyword evidence="3 7" id="KW-0547">Nucleotide-binding</keyword>
<reference evidence="10" key="1">
    <citation type="submission" date="2021-07" db="EMBL/GenBank/DDBJ databases">
        <title>Pseudohoeflea marina sp. nov. a polyhydroxyalcanoate-producing bacterium.</title>
        <authorList>
            <person name="Zheng W."/>
            <person name="Yu S."/>
            <person name="Huang Y."/>
        </authorList>
    </citation>
    <scope>NUCLEOTIDE SEQUENCE</scope>
    <source>
        <strain evidence="10">DP4N28-3</strain>
    </source>
</reference>
<dbReference type="PANTHER" id="PTHR43873:SF1">
    <property type="entry name" value="COBYRINATE A,C-DIAMIDE SYNTHASE"/>
    <property type="match status" value="1"/>
</dbReference>
<comment type="function">
    <text evidence="7">Catalyzes the ATP-dependent amidation of the two carboxylate groups at positions a and c of hydrogenobyrinate, using either L-glutamine or ammonia as the nitrogen source.</text>
</comment>
<keyword evidence="11" id="KW-1185">Reference proteome</keyword>
<protein>
    <recommendedName>
        <fullName evidence="7">Hydrogenobyrinate a,c-diamide synthase</fullName>
        <ecNumber evidence="7">6.3.5.9</ecNumber>
    </recommendedName>
    <alternativeName>
        <fullName evidence="7">Hydrogenobyrinic acid a,c-diamide synthase</fullName>
    </alternativeName>
</protein>
<dbReference type="PROSITE" id="PS51274">
    <property type="entry name" value="GATASE_COBBQ"/>
    <property type="match status" value="1"/>
</dbReference>
<name>A0ABS6WIG3_9HYPH</name>
<dbReference type="InterPro" id="IPR004484">
    <property type="entry name" value="CbiA/CobB_synth"/>
</dbReference>
<evidence type="ECO:0000256" key="6">
    <source>
        <dbReference type="ARBA" id="ARBA00022962"/>
    </source>
</evidence>
<evidence type="ECO:0000256" key="2">
    <source>
        <dbReference type="ARBA" id="ARBA00022598"/>
    </source>
</evidence>
<feature type="active site" description="Nucleophile" evidence="7">
    <location>
        <position position="326"/>
    </location>
</feature>
<evidence type="ECO:0000256" key="1">
    <source>
        <dbReference type="ARBA" id="ARBA00001946"/>
    </source>
</evidence>
<keyword evidence="7" id="KW-0169">Cobalamin biosynthesis</keyword>
<dbReference type="Pfam" id="PF01656">
    <property type="entry name" value="CbiA"/>
    <property type="match status" value="1"/>
</dbReference>
<feature type="domain" description="CobB/CobQ-like glutamine amidotransferase" evidence="9">
    <location>
        <begin position="244"/>
        <end position="428"/>
    </location>
</feature>
<keyword evidence="4 7" id="KW-0067">ATP-binding</keyword>
<keyword evidence="5 7" id="KW-0460">Magnesium</keyword>
<evidence type="ECO:0000313" key="10">
    <source>
        <dbReference type="EMBL" id="MBW3095739.1"/>
    </source>
</evidence>
<dbReference type="Proteomes" id="UP001430804">
    <property type="component" value="Unassembled WGS sequence"/>
</dbReference>
<accession>A0ABS6WIG3</accession>
<comment type="catalytic activity">
    <reaction evidence="7">
        <text>hydrogenobyrinate + 2 L-glutamine + 2 ATP + 2 H2O = hydrogenobyrinate a,c-diamide + 2 L-glutamate + 2 ADP + 2 phosphate + 2 H(+)</text>
        <dbReference type="Rhea" id="RHEA:12544"/>
        <dbReference type="ChEBI" id="CHEBI:15377"/>
        <dbReference type="ChEBI" id="CHEBI:15378"/>
        <dbReference type="ChEBI" id="CHEBI:29985"/>
        <dbReference type="ChEBI" id="CHEBI:30616"/>
        <dbReference type="ChEBI" id="CHEBI:43474"/>
        <dbReference type="ChEBI" id="CHEBI:58359"/>
        <dbReference type="ChEBI" id="CHEBI:77873"/>
        <dbReference type="ChEBI" id="CHEBI:77874"/>
        <dbReference type="ChEBI" id="CHEBI:456216"/>
        <dbReference type="EC" id="6.3.5.9"/>
    </reaction>
</comment>
<sequence>MKGLMIAAPQSGSGKTTVTLGLLRALRRNGIALAPAKAGPDYIDPAFHTVAAGAPCLNFDPWAMRADLLRANASLVAGNERTLVVEAMMGLFDAAADGKGSSADLGRLLGLPVVLVIDCARLSHSVAPLARGFFDFAPDVYVAGVILNRVGSTRHAAMLSAALADCNITVYGSLPHNPDLTVPERHLGLVQAQENDALETFIEAAADHVAAHLDMAALTRLARHGMAFEVPANILRLPPLGQHIAVARDKAFSFIYEHLLFGWRRRGATISFFSPLADEGPDLSADAVFLPGGYPELHAGRIAAAQGFRDGMAAAIDRGAMVYGECGGYMVLGDVLVDAAHVEHAMLGVLPVTTSFAQRQRHLGYRRLTPCNGFIWDSPLTGHEFHYSSVVRESAADPLFMVTDARGTDLGAAGQRRGRVAGSYMHIIDIAGE</sequence>
<feature type="site" description="Increases nucleophilicity of active site Cys" evidence="7">
    <location>
        <position position="426"/>
    </location>
</feature>
<evidence type="ECO:0000259" key="8">
    <source>
        <dbReference type="Pfam" id="PF01656"/>
    </source>
</evidence>
<proteinExistence type="inferred from homology"/>
<evidence type="ECO:0000256" key="4">
    <source>
        <dbReference type="ARBA" id="ARBA00022840"/>
    </source>
</evidence>
<evidence type="ECO:0000256" key="5">
    <source>
        <dbReference type="ARBA" id="ARBA00022842"/>
    </source>
</evidence>
<comment type="domain">
    <text evidence="7">Comprises of two domains. The C-terminal domain contains the binding site for glutamine and catalyzes the hydrolysis of this substrate to glutamate and ammonia. The N-terminal domain is anticipated to bind ATP and hydrogenobyrinate and catalyzes the ultimate synthesis of the diamide product. The ammonia produced via the glutaminase domain is probably translocated to the adjacent domain via a molecular tunnel, where it reacts with an activated intermediate.</text>
</comment>
<dbReference type="NCBIfam" id="TIGR00379">
    <property type="entry name" value="cobB"/>
    <property type="match status" value="1"/>
</dbReference>
<dbReference type="Pfam" id="PF07685">
    <property type="entry name" value="GATase_3"/>
    <property type="match status" value="1"/>
</dbReference>
<dbReference type="InterPro" id="IPR011698">
    <property type="entry name" value="GATase_3"/>
</dbReference>
<comment type="similarity">
    <text evidence="7">Belongs to the CobB/CbiA family.</text>
</comment>
<comment type="cofactor">
    <cofactor evidence="1 7">
        <name>Mg(2+)</name>
        <dbReference type="ChEBI" id="CHEBI:18420"/>
    </cofactor>
</comment>
<feature type="domain" description="CobQ/CobB/MinD/ParA nucleotide binding" evidence="8">
    <location>
        <begin position="4"/>
        <end position="187"/>
    </location>
</feature>
<evidence type="ECO:0000256" key="7">
    <source>
        <dbReference type="HAMAP-Rule" id="MF_00027"/>
    </source>
</evidence>
<evidence type="ECO:0000313" key="11">
    <source>
        <dbReference type="Proteomes" id="UP001430804"/>
    </source>
</evidence>
<dbReference type="NCBIfam" id="NF002204">
    <property type="entry name" value="PRK01077.1"/>
    <property type="match status" value="1"/>
</dbReference>
<dbReference type="RefSeq" id="WP_219157230.1">
    <property type="nucleotide sequence ID" value="NZ_JAHWQX010000001.1"/>
</dbReference>
<gene>
    <name evidence="7" type="primary">cobB</name>
    <name evidence="10" type="ORF">KY465_00440</name>
</gene>
<organism evidence="10 11">
    <name type="scientific">Pseudohoeflea coraliihabitans</name>
    <dbReference type="NCBI Taxonomy" id="2860393"/>
    <lineage>
        <taxon>Bacteria</taxon>
        <taxon>Pseudomonadati</taxon>
        <taxon>Pseudomonadota</taxon>
        <taxon>Alphaproteobacteria</taxon>
        <taxon>Hyphomicrobiales</taxon>
        <taxon>Rhizobiaceae</taxon>
        <taxon>Pseudohoeflea</taxon>
    </lineage>
</organism>
<keyword evidence="2 7" id="KW-0436">Ligase</keyword>
<evidence type="ECO:0000256" key="3">
    <source>
        <dbReference type="ARBA" id="ARBA00022741"/>
    </source>
</evidence>